<dbReference type="Proteomes" id="UP000701853">
    <property type="component" value="Chromosome 2"/>
</dbReference>
<evidence type="ECO:0008006" key="7">
    <source>
        <dbReference type="Google" id="ProtNLM"/>
    </source>
</evidence>
<feature type="domain" description="Plastocyanin-like" evidence="3">
    <location>
        <begin position="167"/>
        <end position="281"/>
    </location>
</feature>
<accession>A0A8J6D9Q6</accession>
<dbReference type="InterPro" id="IPR001117">
    <property type="entry name" value="Cu-oxidase_2nd"/>
</dbReference>
<comment type="caution">
    <text evidence="5">The sequence shown here is derived from an EMBL/GenBank/DDBJ whole genome shotgun (WGS) entry which is preliminary data.</text>
</comment>
<evidence type="ECO:0000256" key="2">
    <source>
        <dbReference type="ARBA" id="ARBA00023180"/>
    </source>
</evidence>
<dbReference type="Pfam" id="PF00394">
    <property type="entry name" value="Cu-oxidase"/>
    <property type="match status" value="1"/>
</dbReference>
<evidence type="ECO:0000313" key="5">
    <source>
        <dbReference type="EMBL" id="KAG8500829.1"/>
    </source>
</evidence>
<dbReference type="OrthoDB" id="2121828at2759"/>
<dbReference type="Pfam" id="PF07731">
    <property type="entry name" value="Cu-oxidase_2"/>
    <property type="match status" value="1"/>
</dbReference>
<dbReference type="PANTHER" id="PTHR11709:SF522">
    <property type="entry name" value="LACCASE-4"/>
    <property type="match status" value="1"/>
</dbReference>
<organism evidence="5 6">
    <name type="scientific">Gossypium anomalum</name>
    <dbReference type="NCBI Taxonomy" id="47600"/>
    <lineage>
        <taxon>Eukaryota</taxon>
        <taxon>Viridiplantae</taxon>
        <taxon>Streptophyta</taxon>
        <taxon>Embryophyta</taxon>
        <taxon>Tracheophyta</taxon>
        <taxon>Spermatophyta</taxon>
        <taxon>Magnoliopsida</taxon>
        <taxon>eudicotyledons</taxon>
        <taxon>Gunneridae</taxon>
        <taxon>Pentapetalae</taxon>
        <taxon>rosids</taxon>
        <taxon>malvids</taxon>
        <taxon>Malvales</taxon>
        <taxon>Malvaceae</taxon>
        <taxon>Malvoideae</taxon>
        <taxon>Gossypium</taxon>
    </lineage>
</organism>
<dbReference type="InterPro" id="IPR045087">
    <property type="entry name" value="Cu-oxidase_fam"/>
</dbReference>
<keyword evidence="2" id="KW-0325">Glycoprotein</keyword>
<proteinExistence type="inferred from homology"/>
<dbReference type="InterPro" id="IPR011706">
    <property type="entry name" value="Cu-oxidase_C"/>
</dbReference>
<sequence>MSLPLIVSSPILGDSKNVGGFTRFGEFANLRGFAKLGKFIKCAYCMNGHLATKKSSTLFFQILTISKPHHGFHFSQIPHLQSTIHYKFDTKMKNVTRLYQTKSIITINNLFPSHGLKKNLFLHAHISWLITTLYGPIVILPKRHVPYPFPHLFKKFPLFLVMVESRHRDSYHQALQTGGAPNISDAYTINCLPSPSYNCSVKSQIHGVVCLYHIQRYLWNSKSKVYNIFEAVDTFKLNVNLGKTYLLLLVNNALNDEFFFSVANHTLVMVEVDALYVKPLKHKLYSSVLKKPLIQVQGSQYHNCNVTRPCSSGPTPFDNTTITRILDPKPSNKNKKLPLLKALIPKFNDSSFAMKFHKKILNNMSFVQPSIALLQAHFFNKAKGVFATDFSANPLIKFNYTGTPPRNTMVNNGTKAGVLPFNTSVELVMQDTSIIEAESHPLHLHGFNLFVLGQEIGNFNPSKDPAKFNLVDLAKRNTVGVPSGGWVVIRFLTDCNTPNPCPSPE</sequence>
<evidence type="ECO:0000259" key="3">
    <source>
        <dbReference type="Pfam" id="PF00394"/>
    </source>
</evidence>
<dbReference type="EMBL" id="JAHUZN010000002">
    <property type="protein sequence ID" value="KAG8500829.1"/>
    <property type="molecule type" value="Genomic_DNA"/>
</dbReference>
<evidence type="ECO:0000259" key="4">
    <source>
        <dbReference type="Pfam" id="PF07731"/>
    </source>
</evidence>
<gene>
    <name evidence="5" type="ORF">CXB51_002949</name>
</gene>
<dbReference type="GO" id="GO:0016491">
    <property type="term" value="F:oxidoreductase activity"/>
    <property type="evidence" value="ECO:0007669"/>
    <property type="project" value="InterPro"/>
</dbReference>
<keyword evidence="6" id="KW-1185">Reference proteome</keyword>
<dbReference type="InterPro" id="IPR008972">
    <property type="entry name" value="Cupredoxin"/>
</dbReference>
<dbReference type="SUPFAM" id="SSF49503">
    <property type="entry name" value="Cupredoxins"/>
    <property type="match status" value="2"/>
</dbReference>
<feature type="domain" description="Plastocyanin-like" evidence="4">
    <location>
        <begin position="395"/>
        <end position="494"/>
    </location>
</feature>
<reference evidence="5 6" key="1">
    <citation type="journal article" date="2021" name="bioRxiv">
        <title>The Gossypium anomalum genome as a resource for cotton improvement and evolutionary analysis of hybrid incompatibility.</title>
        <authorList>
            <person name="Grover C.E."/>
            <person name="Yuan D."/>
            <person name="Arick M.A."/>
            <person name="Miller E.R."/>
            <person name="Hu G."/>
            <person name="Peterson D.G."/>
            <person name="Wendel J.F."/>
            <person name="Udall J.A."/>
        </authorList>
    </citation>
    <scope>NUCLEOTIDE SEQUENCE [LARGE SCALE GENOMIC DNA]</scope>
    <source>
        <strain evidence="5">JFW-Udall</strain>
        <tissue evidence="5">Leaf</tissue>
    </source>
</reference>
<dbReference type="AlphaFoldDB" id="A0A8J6D9Q6"/>
<comment type="similarity">
    <text evidence="1">Belongs to the multicopper oxidase family.</text>
</comment>
<dbReference type="PANTHER" id="PTHR11709">
    <property type="entry name" value="MULTI-COPPER OXIDASE"/>
    <property type="match status" value="1"/>
</dbReference>
<dbReference type="GO" id="GO:0005507">
    <property type="term" value="F:copper ion binding"/>
    <property type="evidence" value="ECO:0007669"/>
    <property type="project" value="InterPro"/>
</dbReference>
<evidence type="ECO:0000256" key="1">
    <source>
        <dbReference type="ARBA" id="ARBA00010609"/>
    </source>
</evidence>
<dbReference type="Gene3D" id="2.60.40.420">
    <property type="entry name" value="Cupredoxins - blue copper proteins"/>
    <property type="match status" value="2"/>
</dbReference>
<evidence type="ECO:0000313" key="6">
    <source>
        <dbReference type="Proteomes" id="UP000701853"/>
    </source>
</evidence>
<name>A0A8J6D9Q6_9ROSI</name>
<protein>
    <recommendedName>
        <fullName evidence="7">Laccase</fullName>
    </recommendedName>
</protein>